<dbReference type="InterPro" id="IPR002035">
    <property type="entry name" value="VWF_A"/>
</dbReference>
<keyword evidence="1" id="KW-0732">Signal</keyword>
<name>A0ABT7E0E5_9NEIS</name>
<proteinExistence type="predicted"/>
<gene>
    <name evidence="3" type="ORF">PZA18_17145</name>
</gene>
<dbReference type="Gene3D" id="3.40.50.410">
    <property type="entry name" value="von Willebrand factor, type A domain"/>
    <property type="match status" value="1"/>
</dbReference>
<dbReference type="PROSITE" id="PS50234">
    <property type="entry name" value="VWFA"/>
    <property type="match status" value="1"/>
</dbReference>
<dbReference type="Proteomes" id="UP001172778">
    <property type="component" value="Unassembled WGS sequence"/>
</dbReference>
<dbReference type="InterPro" id="IPR052969">
    <property type="entry name" value="Thr-specific_kinase-like"/>
</dbReference>
<evidence type="ECO:0000313" key="3">
    <source>
        <dbReference type="EMBL" id="MDK2125782.1"/>
    </source>
</evidence>
<sequence length="478" mass="50770">MTLSLRLPFNAIAMAATAIFSVATSAAPMPDGGGDLVQIPKPVIYTSPLYGVPEFSPPKATSCPADAKTFGTPGLGAGGQVLREDVAVMSAPGGGRDRVAVSGSVMKRAPKPVAVYAEAPPPPPAAAAPALQKGGGNEPVKAGFVDDNADFGEYQAYLQRNAQLQGYRPRDVSERYRVLVRNGEGKPVANALVSATLGQETVVWARTDQKGQVWFAPNAVFNPKLRDQDLLISARLGDKAGSAPLVRGQKQGVTLQLNTPVEATTGLDLVFIVDATGSMSAEIDKLRRSLSTIADRINKLPNRPNLCLGMVAYRDKYDEFLIKGLHLTANVANLQKELNGLSAAGGGDRPEALNEALKETVHKLQWRGGNTTRVAILVADAEPHMDYGGPYYDETAAAALAKGIRLHAVGASGLSKEGEFVFRQLAQYTGGKFVFLTYRDAAAPEQGAGDQTVHDVKNYSVDTLDDLIVRLIQDDLAH</sequence>
<dbReference type="Pfam" id="PF00092">
    <property type="entry name" value="VWA"/>
    <property type="match status" value="1"/>
</dbReference>
<dbReference type="InterPro" id="IPR036465">
    <property type="entry name" value="vWFA_dom_sf"/>
</dbReference>
<feature type="signal peptide" evidence="1">
    <location>
        <begin position="1"/>
        <end position="26"/>
    </location>
</feature>
<feature type="chain" id="PRO_5046272554" evidence="1">
    <location>
        <begin position="27"/>
        <end position="478"/>
    </location>
</feature>
<evidence type="ECO:0000259" key="2">
    <source>
        <dbReference type="PROSITE" id="PS50234"/>
    </source>
</evidence>
<accession>A0ABT7E0E5</accession>
<dbReference type="PANTHER" id="PTHR47763:SF1">
    <property type="entry name" value="DUF659 DOMAIN-CONTAINING PROTEIN"/>
    <property type="match status" value="1"/>
</dbReference>
<dbReference type="EMBL" id="JARRAF010000024">
    <property type="protein sequence ID" value="MDK2125782.1"/>
    <property type="molecule type" value="Genomic_DNA"/>
</dbReference>
<organism evidence="3 4">
    <name type="scientific">Parachitinimonas caeni</name>
    <dbReference type="NCBI Taxonomy" id="3031301"/>
    <lineage>
        <taxon>Bacteria</taxon>
        <taxon>Pseudomonadati</taxon>
        <taxon>Pseudomonadota</taxon>
        <taxon>Betaproteobacteria</taxon>
        <taxon>Neisseriales</taxon>
        <taxon>Chitinibacteraceae</taxon>
        <taxon>Parachitinimonas</taxon>
    </lineage>
</organism>
<dbReference type="SMART" id="SM00327">
    <property type="entry name" value="VWA"/>
    <property type="match status" value="1"/>
</dbReference>
<dbReference type="CDD" id="cd00198">
    <property type="entry name" value="vWFA"/>
    <property type="match status" value="1"/>
</dbReference>
<feature type="domain" description="VWFA" evidence="2">
    <location>
        <begin position="268"/>
        <end position="471"/>
    </location>
</feature>
<dbReference type="SUPFAM" id="SSF53300">
    <property type="entry name" value="vWA-like"/>
    <property type="match status" value="1"/>
</dbReference>
<comment type="caution">
    <text evidence="3">The sequence shown here is derived from an EMBL/GenBank/DDBJ whole genome shotgun (WGS) entry which is preliminary data.</text>
</comment>
<evidence type="ECO:0000256" key="1">
    <source>
        <dbReference type="SAM" id="SignalP"/>
    </source>
</evidence>
<protein>
    <submittedName>
        <fullName evidence="3">VWA domain-containing protein</fullName>
    </submittedName>
</protein>
<keyword evidence="4" id="KW-1185">Reference proteome</keyword>
<reference evidence="3" key="1">
    <citation type="submission" date="2023-03" db="EMBL/GenBank/DDBJ databases">
        <title>Chitinimonas shenzhenensis gen. nov., sp. nov., a novel member of family Burkholderiaceae isolated from activated sludge collected in Shen Zhen, China.</title>
        <authorList>
            <person name="Wang X."/>
        </authorList>
    </citation>
    <scope>NUCLEOTIDE SEQUENCE</scope>
    <source>
        <strain evidence="3">DQS-5</strain>
    </source>
</reference>
<dbReference type="PANTHER" id="PTHR47763">
    <property type="entry name" value="ALPHA-PROTEIN KINASE VWKA"/>
    <property type="match status" value="1"/>
</dbReference>
<dbReference type="RefSeq" id="WP_284102095.1">
    <property type="nucleotide sequence ID" value="NZ_JARRAF010000024.1"/>
</dbReference>
<evidence type="ECO:0000313" key="4">
    <source>
        <dbReference type="Proteomes" id="UP001172778"/>
    </source>
</evidence>